<dbReference type="AlphaFoldDB" id="A0A8S1PAI2"/>
<proteinExistence type="predicted"/>
<organism evidence="2 3">
    <name type="scientific">Paramecium sonneborni</name>
    <dbReference type="NCBI Taxonomy" id="65129"/>
    <lineage>
        <taxon>Eukaryota</taxon>
        <taxon>Sar</taxon>
        <taxon>Alveolata</taxon>
        <taxon>Ciliophora</taxon>
        <taxon>Intramacronucleata</taxon>
        <taxon>Oligohymenophorea</taxon>
        <taxon>Peniculida</taxon>
        <taxon>Parameciidae</taxon>
        <taxon>Paramecium</taxon>
    </lineage>
</organism>
<evidence type="ECO:0000313" key="3">
    <source>
        <dbReference type="Proteomes" id="UP000692954"/>
    </source>
</evidence>
<comment type="caution">
    <text evidence="2">The sequence shown here is derived from an EMBL/GenBank/DDBJ whole genome shotgun (WGS) entry which is preliminary data.</text>
</comment>
<reference evidence="2" key="1">
    <citation type="submission" date="2021-01" db="EMBL/GenBank/DDBJ databases">
        <authorList>
            <consortium name="Genoscope - CEA"/>
            <person name="William W."/>
        </authorList>
    </citation>
    <scope>NUCLEOTIDE SEQUENCE</scope>
</reference>
<dbReference type="EMBL" id="CAJJDN010000072">
    <property type="protein sequence ID" value="CAD8099861.1"/>
    <property type="molecule type" value="Genomic_DNA"/>
</dbReference>
<sequence>MGATCKFREREKDIHSQDPLTSFPNQSSVSEDQSNFKYKTYAKSKKSRNPTNSPQVMDSQHFFIIYPKNQNQRNDLILQLQDLNRNNNYFIEEYSQMISQSIENQYESYFSLDGLSEGSFNVFRI</sequence>
<keyword evidence="3" id="KW-1185">Reference proteome</keyword>
<protein>
    <submittedName>
        <fullName evidence="2">Uncharacterized protein</fullName>
    </submittedName>
</protein>
<feature type="compositionally biased region" description="Polar residues" evidence="1">
    <location>
        <begin position="18"/>
        <end position="35"/>
    </location>
</feature>
<feature type="compositionally biased region" description="Basic and acidic residues" evidence="1">
    <location>
        <begin position="1"/>
        <end position="16"/>
    </location>
</feature>
<dbReference type="OrthoDB" id="286833at2759"/>
<accession>A0A8S1PAI2</accession>
<name>A0A8S1PAI2_9CILI</name>
<dbReference type="Proteomes" id="UP000692954">
    <property type="component" value="Unassembled WGS sequence"/>
</dbReference>
<evidence type="ECO:0000256" key="1">
    <source>
        <dbReference type="SAM" id="MobiDB-lite"/>
    </source>
</evidence>
<gene>
    <name evidence="2" type="ORF">PSON_ATCC_30995.1.T0720241</name>
</gene>
<feature type="region of interest" description="Disordered" evidence="1">
    <location>
        <begin position="1"/>
        <end position="35"/>
    </location>
</feature>
<evidence type="ECO:0000313" key="2">
    <source>
        <dbReference type="EMBL" id="CAD8099861.1"/>
    </source>
</evidence>